<dbReference type="PROSITE" id="PS50943">
    <property type="entry name" value="HTH_CROC1"/>
    <property type="match status" value="1"/>
</dbReference>
<evidence type="ECO:0000313" key="14">
    <source>
        <dbReference type="Proteomes" id="UP000286181"/>
    </source>
</evidence>
<dbReference type="Gene3D" id="3.40.50.720">
    <property type="entry name" value="NAD(P)-binding Rossmann-like Domain"/>
    <property type="match status" value="2"/>
</dbReference>
<evidence type="ECO:0000256" key="6">
    <source>
        <dbReference type="ARBA" id="ARBA00023027"/>
    </source>
</evidence>
<dbReference type="InterPro" id="IPR010982">
    <property type="entry name" value="Lambda_DNA-bd_dom_sf"/>
</dbReference>
<dbReference type="GO" id="GO:0003677">
    <property type="term" value="F:DNA binding"/>
    <property type="evidence" value="ECO:0007669"/>
    <property type="project" value="InterPro"/>
</dbReference>
<dbReference type="GO" id="GO:0006065">
    <property type="term" value="P:UDP-glucuronate biosynthetic process"/>
    <property type="evidence" value="ECO:0007669"/>
    <property type="project" value="UniProtKB-UniPathway"/>
</dbReference>
<feature type="binding site" evidence="10">
    <location>
        <position position="410"/>
    </location>
    <ligand>
        <name>substrate</name>
    </ligand>
</feature>
<dbReference type="GO" id="GO:0000271">
    <property type="term" value="P:polysaccharide biosynthetic process"/>
    <property type="evidence" value="ECO:0007669"/>
    <property type="project" value="InterPro"/>
</dbReference>
<dbReference type="SMART" id="SM00984">
    <property type="entry name" value="UDPG_MGDP_dh_C"/>
    <property type="match status" value="1"/>
</dbReference>
<dbReference type="Pfam" id="PF00984">
    <property type="entry name" value="UDPG_MGDP_dh"/>
    <property type="match status" value="1"/>
</dbReference>
<evidence type="ECO:0000256" key="8">
    <source>
        <dbReference type="PIRNR" id="PIRNR000124"/>
    </source>
</evidence>
<feature type="binding site" evidence="11">
    <location>
        <position position="115"/>
    </location>
    <ligand>
        <name>NAD(+)</name>
        <dbReference type="ChEBI" id="CHEBI:57540"/>
    </ligand>
</feature>
<keyword evidence="5 8" id="KW-0560">Oxidoreductase</keyword>
<feature type="binding site" evidence="10">
    <location>
        <position position="493"/>
    </location>
    <ligand>
        <name>substrate</name>
    </ligand>
</feature>
<evidence type="ECO:0000256" key="1">
    <source>
        <dbReference type="ARBA" id="ARBA00004701"/>
    </source>
</evidence>
<dbReference type="InterPro" id="IPR014026">
    <property type="entry name" value="UDP-Glc/GDP-Man_DH_dimer"/>
</dbReference>
<dbReference type="InterPro" id="IPR017476">
    <property type="entry name" value="UDP-Glc/GDP-Man"/>
</dbReference>
<feature type="active site" description="Nucleophile" evidence="9">
    <location>
        <position position="340"/>
    </location>
</feature>
<dbReference type="UniPathway" id="UPA00038">
    <property type="reaction ID" value="UER00491"/>
</dbReference>
<comment type="similarity">
    <text evidence="2 8">Belongs to the UDP-glucose/GDP-mannose dehydrogenase family.</text>
</comment>
<accession>A0A415I438</accession>
<feature type="binding site" evidence="11">
    <location>
        <position position="343"/>
    </location>
    <ligand>
        <name>NAD(+)</name>
        <dbReference type="ChEBI" id="CHEBI:57540"/>
    </ligand>
</feature>
<dbReference type="InterPro" id="IPR001732">
    <property type="entry name" value="UDP-Glc/GDP-Man_DH_N"/>
</dbReference>
<dbReference type="Pfam" id="PF01381">
    <property type="entry name" value="HTH_3"/>
    <property type="match status" value="1"/>
</dbReference>
<evidence type="ECO:0000256" key="7">
    <source>
        <dbReference type="ARBA" id="ARBA00047473"/>
    </source>
</evidence>
<proteinExistence type="inferred from homology"/>
<gene>
    <name evidence="13" type="ORF">DW038_13240</name>
</gene>
<evidence type="ECO:0000256" key="2">
    <source>
        <dbReference type="ARBA" id="ARBA00006601"/>
    </source>
</evidence>
<dbReference type="Pfam" id="PF03721">
    <property type="entry name" value="UDPG_MGDP_dh_N"/>
    <property type="match status" value="1"/>
</dbReference>
<feature type="binding site" evidence="11">
    <location>
        <position position="199"/>
    </location>
    <ligand>
        <name>NAD(+)</name>
        <dbReference type="ChEBI" id="CHEBI:57540"/>
    </ligand>
</feature>
<dbReference type="PANTHER" id="PTHR43750:SF2">
    <property type="entry name" value="UDP-GLUCOSE 6-DEHYDROGENASE"/>
    <property type="match status" value="1"/>
</dbReference>
<dbReference type="SUPFAM" id="SSF48179">
    <property type="entry name" value="6-phosphogluconate dehydrogenase C-terminal domain-like"/>
    <property type="match status" value="1"/>
</dbReference>
<dbReference type="EC" id="1.1.1.22" evidence="3 8"/>
<name>A0A415I438_9FIRM</name>
<evidence type="ECO:0000256" key="4">
    <source>
        <dbReference type="ARBA" id="ARBA00015132"/>
    </source>
</evidence>
<dbReference type="PIRSF" id="PIRSF000124">
    <property type="entry name" value="UDPglc_GDPman_dh"/>
    <property type="match status" value="1"/>
</dbReference>
<feature type="binding site" evidence="10">
    <location>
        <position position="337"/>
    </location>
    <ligand>
        <name>substrate</name>
    </ligand>
</feature>
<dbReference type="InterPro" id="IPR036291">
    <property type="entry name" value="NAD(P)-bd_dom_sf"/>
</dbReference>
<feature type="binding site" evidence="10">
    <location>
        <begin position="329"/>
        <end position="333"/>
    </location>
    <ligand>
        <name>substrate</name>
    </ligand>
</feature>
<dbReference type="SUPFAM" id="SSF51735">
    <property type="entry name" value="NAD(P)-binding Rossmann-fold domains"/>
    <property type="match status" value="1"/>
</dbReference>
<feature type="binding site" evidence="10">
    <location>
        <begin position="223"/>
        <end position="226"/>
    </location>
    <ligand>
        <name>substrate</name>
    </ligand>
</feature>
<dbReference type="InterPro" id="IPR028357">
    <property type="entry name" value="UDPglc_DH_bac"/>
</dbReference>
<dbReference type="InterPro" id="IPR001387">
    <property type="entry name" value="Cro/C1-type_HTH"/>
</dbReference>
<evidence type="ECO:0000256" key="5">
    <source>
        <dbReference type="ARBA" id="ARBA00023002"/>
    </source>
</evidence>
<keyword evidence="6 8" id="KW-0520">NAD</keyword>
<organism evidence="13 14">
    <name type="scientific">Agathobacter rectalis</name>
    <dbReference type="NCBI Taxonomy" id="39491"/>
    <lineage>
        <taxon>Bacteria</taxon>
        <taxon>Bacillati</taxon>
        <taxon>Bacillota</taxon>
        <taxon>Clostridia</taxon>
        <taxon>Lachnospirales</taxon>
        <taxon>Lachnospiraceae</taxon>
        <taxon>Agathobacter</taxon>
    </lineage>
</organism>
<feature type="domain" description="HTH cro/C1-type" evidence="12">
    <location>
        <begin position="13"/>
        <end position="67"/>
    </location>
</feature>
<dbReference type="PIRSF" id="PIRSF500134">
    <property type="entry name" value="UDPglc_DH_bac"/>
    <property type="match status" value="1"/>
</dbReference>
<dbReference type="SMART" id="SM00530">
    <property type="entry name" value="HTH_XRE"/>
    <property type="match status" value="1"/>
</dbReference>
<dbReference type="Pfam" id="PF03720">
    <property type="entry name" value="UDPG_MGDP_dh_C"/>
    <property type="match status" value="1"/>
</dbReference>
<feature type="binding site" evidence="11">
    <location>
        <position position="164"/>
    </location>
    <ligand>
        <name>NAD(+)</name>
        <dbReference type="ChEBI" id="CHEBI:57540"/>
    </ligand>
</feature>
<dbReference type="InterPro" id="IPR036220">
    <property type="entry name" value="UDP-Glc/GDP-Man_DH_C_sf"/>
</dbReference>
<evidence type="ECO:0000256" key="9">
    <source>
        <dbReference type="PIRSR" id="PIRSR500134-1"/>
    </source>
</evidence>
<dbReference type="Gene3D" id="1.10.1040.10">
    <property type="entry name" value="N-(1-d-carboxylethyl)-l-norvaline Dehydrogenase, domain 2"/>
    <property type="match status" value="1"/>
</dbReference>
<dbReference type="PANTHER" id="PTHR43750">
    <property type="entry name" value="UDP-GLUCOSE 6-DEHYDROGENASE TUAD"/>
    <property type="match status" value="1"/>
</dbReference>
<dbReference type="NCBIfam" id="TIGR03026">
    <property type="entry name" value="NDP-sugDHase"/>
    <property type="match status" value="1"/>
</dbReference>
<evidence type="ECO:0000256" key="3">
    <source>
        <dbReference type="ARBA" id="ARBA00012954"/>
    </source>
</evidence>
<dbReference type="AlphaFoldDB" id="A0A415I438"/>
<comment type="caution">
    <text evidence="13">The sequence shown here is derived from an EMBL/GenBank/DDBJ whole genome shotgun (WGS) entry which is preliminary data.</text>
</comment>
<evidence type="ECO:0000259" key="12">
    <source>
        <dbReference type="PROSITE" id="PS50943"/>
    </source>
</evidence>
<dbReference type="CDD" id="cd00093">
    <property type="entry name" value="HTH_XRE"/>
    <property type="match status" value="1"/>
</dbReference>
<dbReference type="Gene3D" id="1.10.260.40">
    <property type="entry name" value="lambda repressor-like DNA-binding domains"/>
    <property type="match status" value="1"/>
</dbReference>
<dbReference type="GO" id="GO:0003979">
    <property type="term" value="F:UDP-glucose 6-dehydrogenase activity"/>
    <property type="evidence" value="ECO:0007669"/>
    <property type="project" value="UniProtKB-EC"/>
</dbReference>
<evidence type="ECO:0000313" key="13">
    <source>
        <dbReference type="EMBL" id="RHL02384.1"/>
    </source>
</evidence>
<dbReference type="InterPro" id="IPR014027">
    <property type="entry name" value="UDP-Glc/GDP-Man_DH_C"/>
</dbReference>
<feature type="binding site" evidence="11">
    <location>
        <position position="110"/>
    </location>
    <ligand>
        <name>NAD(+)</name>
        <dbReference type="ChEBI" id="CHEBI:57540"/>
    </ligand>
</feature>
<dbReference type="Proteomes" id="UP000286181">
    <property type="component" value="Unassembled WGS sequence"/>
</dbReference>
<dbReference type="SUPFAM" id="SSF47413">
    <property type="entry name" value="lambda repressor-like DNA-binding domains"/>
    <property type="match status" value="1"/>
</dbReference>
<dbReference type="EMBL" id="QROF01000013">
    <property type="protein sequence ID" value="RHL02384.1"/>
    <property type="molecule type" value="Genomic_DNA"/>
</dbReference>
<feature type="binding site" evidence="11">
    <location>
        <position position="418"/>
    </location>
    <ligand>
        <name>NAD(+)</name>
        <dbReference type="ChEBI" id="CHEBI:57540"/>
    </ligand>
</feature>
<evidence type="ECO:0000256" key="11">
    <source>
        <dbReference type="PIRSR" id="PIRSR500134-3"/>
    </source>
</evidence>
<comment type="pathway">
    <text evidence="1">Nucleotide-sugar biosynthesis; UDP-alpha-D-glucuronate biosynthesis; UDP-alpha-D-glucuronate from UDP-alpha-D-glucose: step 1/1.</text>
</comment>
<dbReference type="RefSeq" id="WP_118372337.1">
    <property type="nucleotide sequence ID" value="NZ_QROF01000013.1"/>
</dbReference>
<dbReference type="GO" id="GO:0051287">
    <property type="term" value="F:NAD binding"/>
    <property type="evidence" value="ECO:0007669"/>
    <property type="project" value="InterPro"/>
</dbReference>
<evidence type="ECO:0000256" key="10">
    <source>
        <dbReference type="PIRSR" id="PIRSR500134-2"/>
    </source>
</evidence>
<dbReference type="InterPro" id="IPR013328">
    <property type="entry name" value="6PGD_dom2"/>
</dbReference>
<reference evidence="13 14" key="1">
    <citation type="submission" date="2018-08" db="EMBL/GenBank/DDBJ databases">
        <title>A genome reference for cultivated species of the human gut microbiota.</title>
        <authorList>
            <person name="Zou Y."/>
            <person name="Xue W."/>
            <person name="Luo G."/>
        </authorList>
    </citation>
    <scope>NUCLEOTIDE SEQUENCE [LARGE SCALE GENOMIC DNA]</scope>
    <source>
        <strain evidence="13 14">AF39-14AC</strain>
    </source>
</reference>
<comment type="catalytic activity">
    <reaction evidence="7 8">
        <text>UDP-alpha-D-glucose + 2 NAD(+) + H2O = UDP-alpha-D-glucuronate + 2 NADH + 3 H(+)</text>
        <dbReference type="Rhea" id="RHEA:23596"/>
        <dbReference type="ChEBI" id="CHEBI:15377"/>
        <dbReference type="ChEBI" id="CHEBI:15378"/>
        <dbReference type="ChEBI" id="CHEBI:57540"/>
        <dbReference type="ChEBI" id="CHEBI:57945"/>
        <dbReference type="ChEBI" id="CHEBI:58052"/>
        <dbReference type="ChEBI" id="CHEBI:58885"/>
        <dbReference type="EC" id="1.1.1.22"/>
    </reaction>
</comment>
<dbReference type="InterPro" id="IPR008927">
    <property type="entry name" value="6-PGluconate_DH-like_C_sf"/>
</dbReference>
<feature type="binding site" evidence="11">
    <location>
        <position position="226"/>
    </location>
    <ligand>
        <name>NAD(+)</name>
        <dbReference type="ChEBI" id="CHEBI:57540"/>
    </ligand>
</feature>
<sequence>MKKISPSRLADTIARLRKEKNMTQAELSEITGINRALISRIEQQDFMPSIEQLESLGEALDFDITELFIKCNTQKLASPSPLNIAVAGTGYVGLSIATLLAQHNHVTAVDIIPEKVDMINKKQSPIQDDYIEKYLSEKCLDLTATLDGETAYKNADYVVIAAPTNYDSKKNYFDTSAVEAVIELVLKVNPNAIMVIKSTIPVGYTNSVREKYHTSNIIFSPEFLRESKALYDNLYPSRIIVSTDKNNENLTQAAHNFAALLQEGALKEDIDTLFMGFTEAEAVKLFANTYLALRVSYFNELDTYAEMKNLNTQDIITGVCLDPRIGTHYNNPSFGYGGYCLPKDTKQLLANYNDVPQNMMSAIVESNRTRKDFIADRVLNLAGYYDYNNSDEFSAELEKECVIGVYRLTMKSNSDNFRQSSIQGVMKRIKAKGATVVVYEPTLENGSTFFGSKVVNDLDEFKKMSQAIIANRYDSCLDDVKDKVYTRDLFRRD</sequence>
<feature type="binding site" evidence="10">
    <location>
        <position position="284"/>
    </location>
    <ligand>
        <name>substrate</name>
    </ligand>
</feature>
<protein>
    <recommendedName>
        <fullName evidence="4 8">UDP-glucose 6-dehydrogenase</fullName>
        <ecNumber evidence="3 8">1.1.1.22</ecNumber>
    </recommendedName>
</protein>
<feature type="binding site" evidence="10">
    <location>
        <position position="411"/>
    </location>
    <ligand>
        <name>substrate</name>
    </ligand>
</feature>
<dbReference type="SUPFAM" id="SSF52413">
    <property type="entry name" value="UDP-glucose/GDP-mannose dehydrogenase C-terminal domain"/>
    <property type="match status" value="1"/>
</dbReference>